<proteinExistence type="predicted"/>
<dbReference type="EMBL" id="CP034208">
    <property type="protein sequence ID" value="QBZ63111.1"/>
    <property type="molecule type" value="Genomic_DNA"/>
</dbReference>
<gene>
    <name evidence="3" type="ORF">PoMZ_12005</name>
</gene>
<name>A0A4P7NLP2_PYROR</name>
<keyword evidence="2" id="KW-0732">Signal</keyword>
<reference evidence="3 4" key="1">
    <citation type="journal article" date="2019" name="Mol. Biol. Evol.">
        <title>Blast fungal genomes show frequent chromosomal changes, gene gains and losses, and effector gene turnover.</title>
        <authorList>
            <person name="Gomez Luciano L.B."/>
            <person name="Jason Tsai I."/>
            <person name="Chuma I."/>
            <person name="Tosa Y."/>
            <person name="Chen Y.H."/>
            <person name="Li J.Y."/>
            <person name="Li M.Y."/>
            <person name="Jade Lu M.Y."/>
            <person name="Nakayashiki H."/>
            <person name="Li W.H."/>
        </authorList>
    </citation>
    <scope>NUCLEOTIDE SEQUENCE [LARGE SCALE GENOMIC DNA]</scope>
    <source>
        <strain evidence="3">MZ5-1-6</strain>
    </source>
</reference>
<evidence type="ECO:0000256" key="1">
    <source>
        <dbReference type="SAM" id="MobiDB-lite"/>
    </source>
</evidence>
<evidence type="ECO:0008006" key="5">
    <source>
        <dbReference type="Google" id="ProtNLM"/>
    </source>
</evidence>
<accession>A0A4P7NLP2</accession>
<dbReference type="SUPFAM" id="SSF56399">
    <property type="entry name" value="ADP-ribosylation"/>
    <property type="match status" value="1"/>
</dbReference>
<evidence type="ECO:0000256" key="2">
    <source>
        <dbReference type="SAM" id="SignalP"/>
    </source>
</evidence>
<feature type="region of interest" description="Disordered" evidence="1">
    <location>
        <begin position="32"/>
        <end position="107"/>
    </location>
</feature>
<evidence type="ECO:0000313" key="4">
    <source>
        <dbReference type="Proteomes" id="UP000294847"/>
    </source>
</evidence>
<protein>
    <recommendedName>
        <fullName evidence="5">Enterotoxin</fullName>
    </recommendedName>
</protein>
<sequence length="342" mass="39282">MHLHSFLSALLCLSSLSGHVAAEATEQLGQPGNQLVHQPTDQAGHQPGNQLAHQPTDQLALQPADHPGEKPKYQPKNHPNDDTGGTIYRASRTPPLGSGFGAITRRDRDEETIMGKNLQEVVRRGTLEFARSRKNRKRRWYVYHINATDPMIQWGLERLSNPNHASWTDLAKLAPMGWKAVKGWDTYWGEGYSTRYEGWTPNQDKYNPNDWVDRQVNVVSRKIYRPAVQTPAFYSQRGAITADHARFEPVMFGGDADKRQLINIMGNKYPYTRWYLYRLEWTPEYKSKLAEVPRMVRDLSEQQLEAEFPMPFSAVTHWEEFIGTKRQRSSGNSENNLKRYGS</sequence>
<feature type="chain" id="PRO_5020179234" description="Enterotoxin" evidence="2">
    <location>
        <begin position="23"/>
        <end position="342"/>
    </location>
</feature>
<feature type="signal peptide" evidence="2">
    <location>
        <begin position="1"/>
        <end position="22"/>
    </location>
</feature>
<organism evidence="3 4">
    <name type="scientific">Pyricularia oryzae</name>
    <name type="common">Rice blast fungus</name>
    <name type="synonym">Magnaporthe oryzae</name>
    <dbReference type="NCBI Taxonomy" id="318829"/>
    <lineage>
        <taxon>Eukaryota</taxon>
        <taxon>Fungi</taxon>
        <taxon>Dikarya</taxon>
        <taxon>Ascomycota</taxon>
        <taxon>Pezizomycotina</taxon>
        <taxon>Sordariomycetes</taxon>
        <taxon>Sordariomycetidae</taxon>
        <taxon>Magnaporthales</taxon>
        <taxon>Pyriculariaceae</taxon>
        <taxon>Pyricularia</taxon>
    </lineage>
</organism>
<dbReference type="Proteomes" id="UP000294847">
    <property type="component" value="Chromosome 5"/>
</dbReference>
<feature type="compositionally biased region" description="Polar residues" evidence="1">
    <location>
        <begin position="32"/>
        <end position="59"/>
    </location>
</feature>
<dbReference type="AlphaFoldDB" id="A0A4P7NLP2"/>
<evidence type="ECO:0000313" key="3">
    <source>
        <dbReference type="EMBL" id="QBZ63111.1"/>
    </source>
</evidence>